<evidence type="ECO:0000313" key="4">
    <source>
        <dbReference type="Proteomes" id="UP000887013"/>
    </source>
</evidence>
<evidence type="ECO:0000313" key="3">
    <source>
        <dbReference type="EMBL" id="GFS31943.1"/>
    </source>
</evidence>
<keyword evidence="4" id="KW-1185">Reference proteome</keyword>
<name>A0A8X6I5T0_NEPPI</name>
<dbReference type="EMBL" id="BMAW01042010">
    <property type="protein sequence ID" value="GFS31943.1"/>
    <property type="molecule type" value="Genomic_DNA"/>
</dbReference>
<reference evidence="3" key="1">
    <citation type="submission" date="2020-08" db="EMBL/GenBank/DDBJ databases">
        <title>Multicomponent nature underlies the extraordinary mechanical properties of spider dragline silk.</title>
        <authorList>
            <person name="Kono N."/>
            <person name="Nakamura H."/>
            <person name="Mori M."/>
            <person name="Yoshida Y."/>
            <person name="Ohtoshi R."/>
            <person name="Malay A.D."/>
            <person name="Moran D.A.P."/>
            <person name="Tomita M."/>
            <person name="Numata K."/>
            <person name="Arakawa K."/>
        </authorList>
    </citation>
    <scope>NUCLEOTIDE SEQUENCE</scope>
</reference>
<gene>
    <name evidence="3" type="primary">AVEN_40810_2</name>
    <name evidence="3" type="ORF">NPIL_92991</name>
</gene>
<protein>
    <submittedName>
        <fullName evidence="3">Uncharacterized protein</fullName>
    </submittedName>
</protein>
<sequence>MELNKSFLLCLVSILLLAGFIDSRPAPQDGGDEGKHVHKIRRNEGDGGTHVHHHRTGGDGGDGTHVHHYKVGGGSGGEGGDTNVDVNAGGGGGGGSGGSSLDASTIEKIKKLIGKLNIDPNKIDFSKLDLSHKYDGKDSLQPSMCDDSINDRYGVGKHFVRGTRDVGFAIVSEAQAILDPLLGGITLGIGNGLKALLCALEDGFSDFGSDFDSATDIAKNGLVNFFKLQGPHPILGIPLGIAGIAGEAVKAAGSIAGDAVGGVENAVGQLVGAL</sequence>
<feature type="signal peptide" evidence="2">
    <location>
        <begin position="1"/>
        <end position="23"/>
    </location>
</feature>
<accession>A0A8X6I5T0</accession>
<evidence type="ECO:0000256" key="2">
    <source>
        <dbReference type="SAM" id="SignalP"/>
    </source>
</evidence>
<feature type="compositionally biased region" description="Gly residues" evidence="1">
    <location>
        <begin position="71"/>
        <end position="80"/>
    </location>
</feature>
<feature type="region of interest" description="Disordered" evidence="1">
    <location>
        <begin position="26"/>
        <end position="100"/>
    </location>
</feature>
<dbReference type="AlphaFoldDB" id="A0A8X6I5T0"/>
<organism evidence="3 4">
    <name type="scientific">Nephila pilipes</name>
    <name type="common">Giant wood spider</name>
    <name type="synonym">Nephila maculata</name>
    <dbReference type="NCBI Taxonomy" id="299642"/>
    <lineage>
        <taxon>Eukaryota</taxon>
        <taxon>Metazoa</taxon>
        <taxon>Ecdysozoa</taxon>
        <taxon>Arthropoda</taxon>
        <taxon>Chelicerata</taxon>
        <taxon>Arachnida</taxon>
        <taxon>Araneae</taxon>
        <taxon>Araneomorphae</taxon>
        <taxon>Entelegynae</taxon>
        <taxon>Araneoidea</taxon>
        <taxon>Nephilidae</taxon>
        <taxon>Nephila</taxon>
    </lineage>
</organism>
<proteinExistence type="predicted"/>
<dbReference type="OrthoDB" id="6437171at2759"/>
<dbReference type="Proteomes" id="UP000887013">
    <property type="component" value="Unassembled WGS sequence"/>
</dbReference>
<evidence type="ECO:0000256" key="1">
    <source>
        <dbReference type="SAM" id="MobiDB-lite"/>
    </source>
</evidence>
<feature type="chain" id="PRO_5036479643" evidence="2">
    <location>
        <begin position="24"/>
        <end position="274"/>
    </location>
</feature>
<keyword evidence="2" id="KW-0732">Signal</keyword>
<feature type="compositionally biased region" description="Gly residues" evidence="1">
    <location>
        <begin position="88"/>
        <end position="98"/>
    </location>
</feature>
<comment type="caution">
    <text evidence="3">The sequence shown here is derived from an EMBL/GenBank/DDBJ whole genome shotgun (WGS) entry which is preliminary data.</text>
</comment>